<dbReference type="Gene3D" id="3.60.10.10">
    <property type="entry name" value="Endonuclease/exonuclease/phosphatase"/>
    <property type="match status" value="1"/>
</dbReference>
<accession>A0ABM3QYV8</accession>
<proteinExistence type="predicted"/>
<dbReference type="GeneID" id="130463451"/>
<reference evidence="1" key="1">
    <citation type="journal article" date="2021" name="Nat. Commun.">
        <title>Genomic analyses provide insights into spinach domestication and the genetic basis of agronomic traits.</title>
        <authorList>
            <person name="Cai X."/>
            <person name="Sun X."/>
            <person name="Xu C."/>
            <person name="Sun H."/>
            <person name="Wang X."/>
            <person name="Ge C."/>
            <person name="Zhang Z."/>
            <person name="Wang Q."/>
            <person name="Fei Z."/>
            <person name="Jiao C."/>
            <person name="Wang Q."/>
        </authorList>
    </citation>
    <scope>NUCLEOTIDE SEQUENCE [LARGE SCALE GENOMIC DNA]</scope>
    <source>
        <strain evidence="1">cv. Varoflay</strain>
    </source>
</reference>
<reference evidence="2" key="2">
    <citation type="submission" date="2025-08" db="UniProtKB">
        <authorList>
            <consortium name="RefSeq"/>
        </authorList>
    </citation>
    <scope>IDENTIFICATION</scope>
    <source>
        <tissue evidence="2">Leaf</tissue>
    </source>
</reference>
<dbReference type="PANTHER" id="PTHR23227:SF67">
    <property type="entry name" value="CRANIOFACIAL DEVELOPMENT PROTEIN 2-LIKE"/>
    <property type="match status" value="1"/>
</dbReference>
<sequence length="169" mass="18701">MSIKLVIGGEVITVVSAYAPQAGLDASTRQEFWEDLEEVVQRVPKSEKLIIGGDLIGHVGSSRDGFESIHGGFGYGDRNEAGNAILDFALAYDLGKMNTWFDKIHSHLVTYRSGGNTSQIDCFLIRIALRKCYTNCKVIPGESTSTQHRHVIFIFEIELYKEEKTTSGA</sequence>
<dbReference type="Proteomes" id="UP000813463">
    <property type="component" value="Chromosome 6"/>
</dbReference>
<evidence type="ECO:0008006" key="3">
    <source>
        <dbReference type="Google" id="ProtNLM"/>
    </source>
</evidence>
<dbReference type="InterPro" id="IPR036691">
    <property type="entry name" value="Endo/exonu/phosph_ase_sf"/>
</dbReference>
<organism evidence="1 2">
    <name type="scientific">Spinacia oleracea</name>
    <name type="common">Spinach</name>
    <dbReference type="NCBI Taxonomy" id="3562"/>
    <lineage>
        <taxon>Eukaryota</taxon>
        <taxon>Viridiplantae</taxon>
        <taxon>Streptophyta</taxon>
        <taxon>Embryophyta</taxon>
        <taxon>Tracheophyta</taxon>
        <taxon>Spermatophyta</taxon>
        <taxon>Magnoliopsida</taxon>
        <taxon>eudicotyledons</taxon>
        <taxon>Gunneridae</taxon>
        <taxon>Pentapetalae</taxon>
        <taxon>Caryophyllales</taxon>
        <taxon>Chenopodiaceae</taxon>
        <taxon>Chenopodioideae</taxon>
        <taxon>Anserineae</taxon>
        <taxon>Spinacia</taxon>
    </lineage>
</organism>
<evidence type="ECO:0000313" key="2">
    <source>
        <dbReference type="RefSeq" id="XP_056688564.1"/>
    </source>
</evidence>
<evidence type="ECO:0000313" key="1">
    <source>
        <dbReference type="Proteomes" id="UP000813463"/>
    </source>
</evidence>
<gene>
    <name evidence="2" type="primary">LOC130463451</name>
</gene>
<dbReference type="InterPro" id="IPR027124">
    <property type="entry name" value="Swc5/CFDP1/2"/>
</dbReference>
<name>A0ABM3QYV8_SPIOL</name>
<keyword evidence="1" id="KW-1185">Reference proteome</keyword>
<dbReference type="PANTHER" id="PTHR23227">
    <property type="entry name" value="BUCENTAUR RELATED"/>
    <property type="match status" value="1"/>
</dbReference>
<dbReference type="RefSeq" id="XP_056688564.1">
    <property type="nucleotide sequence ID" value="XM_056832586.1"/>
</dbReference>
<dbReference type="SUPFAM" id="SSF56219">
    <property type="entry name" value="DNase I-like"/>
    <property type="match status" value="1"/>
</dbReference>
<protein>
    <recommendedName>
        <fullName evidence="3">Endonuclease/exonuclease/phosphatase domain-containing protein</fullName>
    </recommendedName>
</protein>